<name>A0AAN6N774_9PEZI</name>
<protein>
    <submittedName>
        <fullName evidence="1">Uncharacterized protein</fullName>
    </submittedName>
</protein>
<dbReference type="Pfam" id="PF20174">
    <property type="entry name" value="DUF6540"/>
    <property type="match status" value="1"/>
</dbReference>
<keyword evidence="2" id="KW-1185">Reference proteome</keyword>
<dbReference type="AlphaFoldDB" id="A0AAN6N774"/>
<reference evidence="2" key="1">
    <citation type="journal article" date="2023" name="Mol. Phylogenet. Evol.">
        <title>Genome-scale phylogeny and comparative genomics of the fungal order Sordariales.</title>
        <authorList>
            <person name="Hensen N."/>
            <person name="Bonometti L."/>
            <person name="Westerberg I."/>
            <person name="Brannstrom I.O."/>
            <person name="Guillou S."/>
            <person name="Cros-Aarteil S."/>
            <person name="Calhoun S."/>
            <person name="Haridas S."/>
            <person name="Kuo A."/>
            <person name="Mondo S."/>
            <person name="Pangilinan J."/>
            <person name="Riley R."/>
            <person name="LaButti K."/>
            <person name="Andreopoulos B."/>
            <person name="Lipzen A."/>
            <person name="Chen C."/>
            <person name="Yan M."/>
            <person name="Daum C."/>
            <person name="Ng V."/>
            <person name="Clum A."/>
            <person name="Steindorff A."/>
            <person name="Ohm R.A."/>
            <person name="Martin F."/>
            <person name="Silar P."/>
            <person name="Natvig D.O."/>
            <person name="Lalanne C."/>
            <person name="Gautier V."/>
            <person name="Ament-Velasquez S.L."/>
            <person name="Kruys A."/>
            <person name="Hutchinson M.I."/>
            <person name="Powell A.J."/>
            <person name="Barry K."/>
            <person name="Miller A.N."/>
            <person name="Grigoriev I.V."/>
            <person name="Debuchy R."/>
            <person name="Gladieux P."/>
            <person name="Hiltunen Thoren M."/>
            <person name="Johannesson H."/>
        </authorList>
    </citation>
    <scope>NUCLEOTIDE SEQUENCE [LARGE SCALE GENOMIC DNA]</scope>
    <source>
        <strain evidence="2">CBS 340.73</strain>
    </source>
</reference>
<gene>
    <name evidence="1" type="ORF">QBC46DRAFT_449752</name>
</gene>
<sequence length="137" mass="15279">MGDFEKSCGSMRRLCFSASDEQVVSSPVSEPKNLLLAVFWLGTTKGGLGYFVDRPLYSKNPEASTRLDMSIEVGTIETQDHEAAINSIQATPVDNVSTTWNCQAWIMDALDNLEAEGLFRWDRRGKDTAKGKRQDEQ</sequence>
<comment type="caution">
    <text evidence="1">The sequence shown here is derived from an EMBL/GenBank/DDBJ whole genome shotgun (WGS) entry which is preliminary data.</text>
</comment>
<dbReference type="EMBL" id="MU853800">
    <property type="protein sequence ID" value="KAK3940110.1"/>
    <property type="molecule type" value="Genomic_DNA"/>
</dbReference>
<evidence type="ECO:0000313" key="1">
    <source>
        <dbReference type="EMBL" id="KAK3940110.1"/>
    </source>
</evidence>
<proteinExistence type="predicted"/>
<accession>A0AAN6N774</accession>
<dbReference type="Proteomes" id="UP001303473">
    <property type="component" value="Unassembled WGS sequence"/>
</dbReference>
<organism evidence="1 2">
    <name type="scientific">Diplogelasinospora grovesii</name>
    <dbReference type="NCBI Taxonomy" id="303347"/>
    <lineage>
        <taxon>Eukaryota</taxon>
        <taxon>Fungi</taxon>
        <taxon>Dikarya</taxon>
        <taxon>Ascomycota</taxon>
        <taxon>Pezizomycotina</taxon>
        <taxon>Sordariomycetes</taxon>
        <taxon>Sordariomycetidae</taxon>
        <taxon>Sordariales</taxon>
        <taxon>Diplogelasinosporaceae</taxon>
        <taxon>Diplogelasinospora</taxon>
    </lineage>
</organism>
<evidence type="ECO:0000313" key="2">
    <source>
        <dbReference type="Proteomes" id="UP001303473"/>
    </source>
</evidence>
<dbReference type="InterPro" id="IPR046670">
    <property type="entry name" value="DUF6540"/>
</dbReference>